<dbReference type="GO" id="GO:0032259">
    <property type="term" value="P:methylation"/>
    <property type="evidence" value="ECO:0007669"/>
    <property type="project" value="UniProtKB-KW"/>
</dbReference>
<keyword evidence="2" id="KW-0808">Transferase</keyword>
<dbReference type="InterPro" id="IPR052514">
    <property type="entry name" value="SAM-dependent_MTase"/>
</dbReference>
<dbReference type="AlphaFoldDB" id="A0AAW4LH96"/>
<evidence type="ECO:0000313" key="3">
    <source>
        <dbReference type="Proteomes" id="UP000811899"/>
    </source>
</evidence>
<dbReference type="PANTHER" id="PTHR34203">
    <property type="entry name" value="METHYLTRANSFERASE, FKBM FAMILY PROTEIN"/>
    <property type="match status" value="1"/>
</dbReference>
<dbReference type="NCBIfam" id="TIGR01444">
    <property type="entry name" value="fkbM_fam"/>
    <property type="match status" value="1"/>
</dbReference>
<dbReference type="Proteomes" id="UP000811899">
    <property type="component" value="Unassembled WGS sequence"/>
</dbReference>
<dbReference type="Pfam" id="PF05050">
    <property type="entry name" value="Methyltransf_21"/>
    <property type="match status" value="1"/>
</dbReference>
<proteinExistence type="predicted"/>
<dbReference type="PANTHER" id="PTHR34203:SF15">
    <property type="entry name" value="SLL1173 PROTEIN"/>
    <property type="match status" value="1"/>
</dbReference>
<protein>
    <submittedName>
        <fullName evidence="2">FkbM family methyltransferase</fullName>
    </submittedName>
</protein>
<evidence type="ECO:0000259" key="1">
    <source>
        <dbReference type="Pfam" id="PF05050"/>
    </source>
</evidence>
<organism evidence="2 3">
    <name type="scientific">Geoanaerobacter pelophilus</name>
    <dbReference type="NCBI Taxonomy" id="60036"/>
    <lineage>
        <taxon>Bacteria</taxon>
        <taxon>Pseudomonadati</taxon>
        <taxon>Thermodesulfobacteriota</taxon>
        <taxon>Desulfuromonadia</taxon>
        <taxon>Geobacterales</taxon>
        <taxon>Geobacteraceae</taxon>
        <taxon>Geoanaerobacter</taxon>
    </lineage>
</organism>
<dbReference type="Gene3D" id="3.40.50.150">
    <property type="entry name" value="Vaccinia Virus protein VP39"/>
    <property type="match status" value="1"/>
</dbReference>
<gene>
    <name evidence="2" type="ORF">KI809_19605</name>
</gene>
<dbReference type="RefSeq" id="WP_214173293.1">
    <property type="nucleotide sequence ID" value="NZ_JAHCVJ010000013.1"/>
</dbReference>
<name>A0AAW4LH96_9BACT</name>
<reference evidence="2 3" key="1">
    <citation type="submission" date="2021-05" db="EMBL/GenBank/DDBJ databases">
        <title>The draft genome of Geobacter pelophilus DSM 12255.</title>
        <authorList>
            <person name="Xu Z."/>
            <person name="Masuda Y."/>
            <person name="Itoh H."/>
            <person name="Senoo K."/>
        </authorList>
    </citation>
    <scope>NUCLEOTIDE SEQUENCE [LARGE SCALE GENOMIC DNA]</scope>
    <source>
        <strain evidence="2 3">DSM 12255</strain>
    </source>
</reference>
<dbReference type="GO" id="GO:0008168">
    <property type="term" value="F:methyltransferase activity"/>
    <property type="evidence" value="ECO:0007669"/>
    <property type="project" value="UniProtKB-KW"/>
</dbReference>
<keyword evidence="3" id="KW-1185">Reference proteome</keyword>
<dbReference type="InterPro" id="IPR006342">
    <property type="entry name" value="FkbM_mtfrase"/>
</dbReference>
<feature type="domain" description="Methyltransferase FkbM" evidence="1">
    <location>
        <begin position="232"/>
        <end position="371"/>
    </location>
</feature>
<dbReference type="SUPFAM" id="SSF53335">
    <property type="entry name" value="S-adenosyl-L-methionine-dependent methyltransferases"/>
    <property type="match status" value="1"/>
</dbReference>
<dbReference type="InterPro" id="IPR029063">
    <property type="entry name" value="SAM-dependent_MTases_sf"/>
</dbReference>
<dbReference type="EMBL" id="JAHCVJ010000013">
    <property type="protein sequence ID" value="MBT0666521.1"/>
    <property type="molecule type" value="Genomic_DNA"/>
</dbReference>
<accession>A0AAW4LH96</accession>
<sequence length="408" mass="44747">MKFNRFALALIEDLIDNRPPVTAILDRITEPAAQGKVAFYPCNRCSNDLLKLLKQHAPECLVNIAGCFDQSPDAFTEAGIDLYPLDQLPQVASSLAAIIVTSNVFHARESEAITRLVGPAVPMVKVSGVELELAGLDPKQLIADIRKVLDLLADEKSRAVYLLAWLARLLNDENLTQLFANDQDQNLVLAEGAVSYKGYRLNNLPVDIIRELAVDIYSLGSVAAVGGDTVLDIGAFKGDTAIYFADLVGSSGRVFSFEPVQANFTDLVLNVRQNGLDDIVVPVNKGCGRSPGRLRIATAPQGSPWAFLSEERGVEDIDVTTVDEFVAAEHLERVDFIKLDVEGVELDAIIGAKKTIETFRPKMAVSLYHNLVDLTELPLMLHSMAAYNLYVRCKMAGPWSIFLYCEPR</sequence>
<evidence type="ECO:0000313" key="2">
    <source>
        <dbReference type="EMBL" id="MBT0666521.1"/>
    </source>
</evidence>
<keyword evidence="2" id="KW-0489">Methyltransferase</keyword>
<comment type="caution">
    <text evidence="2">The sequence shown here is derived from an EMBL/GenBank/DDBJ whole genome shotgun (WGS) entry which is preliminary data.</text>
</comment>